<dbReference type="Pfam" id="PF00149">
    <property type="entry name" value="Metallophos"/>
    <property type="match status" value="1"/>
</dbReference>
<organism evidence="2 3">
    <name type="scientific">Paenibacillus aestuarii</name>
    <dbReference type="NCBI Taxonomy" id="516965"/>
    <lineage>
        <taxon>Bacteria</taxon>
        <taxon>Bacillati</taxon>
        <taxon>Bacillota</taxon>
        <taxon>Bacilli</taxon>
        <taxon>Bacillales</taxon>
        <taxon>Paenibacillaceae</taxon>
        <taxon>Paenibacillus</taxon>
    </lineage>
</organism>
<dbReference type="SUPFAM" id="SSF56300">
    <property type="entry name" value="Metallo-dependent phosphatases"/>
    <property type="match status" value="1"/>
</dbReference>
<name>A0ABW0KE04_9BACL</name>
<proteinExistence type="predicted"/>
<dbReference type="PANTHER" id="PTHR42850:SF4">
    <property type="entry name" value="ZINC-DEPENDENT ENDOPOLYPHOSPHATASE"/>
    <property type="match status" value="1"/>
</dbReference>
<dbReference type="PANTHER" id="PTHR42850">
    <property type="entry name" value="METALLOPHOSPHOESTERASE"/>
    <property type="match status" value="1"/>
</dbReference>
<protein>
    <submittedName>
        <fullName evidence="2">Metallophosphoesterase</fullName>
    </submittedName>
</protein>
<evidence type="ECO:0000259" key="1">
    <source>
        <dbReference type="Pfam" id="PF00149"/>
    </source>
</evidence>
<evidence type="ECO:0000313" key="3">
    <source>
        <dbReference type="Proteomes" id="UP001596044"/>
    </source>
</evidence>
<dbReference type="Gene3D" id="3.60.21.10">
    <property type="match status" value="1"/>
</dbReference>
<keyword evidence="3" id="KW-1185">Reference proteome</keyword>
<dbReference type="EMBL" id="JBHSMJ010000039">
    <property type="protein sequence ID" value="MFC5451649.1"/>
    <property type="molecule type" value="Genomic_DNA"/>
</dbReference>
<dbReference type="RefSeq" id="WP_270881094.1">
    <property type="nucleotide sequence ID" value="NZ_JAQFVF010000045.1"/>
</dbReference>
<gene>
    <name evidence="2" type="ORF">ACFPOG_25955</name>
</gene>
<feature type="domain" description="Calcineurin-like phosphoesterase" evidence="1">
    <location>
        <begin position="3"/>
        <end position="205"/>
    </location>
</feature>
<reference evidence="3" key="1">
    <citation type="journal article" date="2019" name="Int. J. Syst. Evol. Microbiol.">
        <title>The Global Catalogue of Microorganisms (GCM) 10K type strain sequencing project: providing services to taxonomists for standard genome sequencing and annotation.</title>
        <authorList>
            <consortium name="The Broad Institute Genomics Platform"/>
            <consortium name="The Broad Institute Genome Sequencing Center for Infectious Disease"/>
            <person name="Wu L."/>
            <person name="Ma J."/>
        </authorList>
    </citation>
    <scope>NUCLEOTIDE SEQUENCE [LARGE SCALE GENOMIC DNA]</scope>
    <source>
        <strain evidence="3">KACC 11904</strain>
    </source>
</reference>
<dbReference type="InterPro" id="IPR050126">
    <property type="entry name" value="Ap4A_hydrolase"/>
</dbReference>
<sequence>MRRTLVISDIHGCYDEFNNLLALVDYKKNEDLLLLLGDYVDRGARSKDVVEKVLQLVQGGNVIAIRGNHDQRFIDVMTSEDETVKMKFFQHGGLTTLESYCGISLMGMSDEEKLHYGKEYINKNFKHHISFLNNLPFYYEDKEHIYVHAGLNPSFENWQEQSEYDFMYIKEHFLINPTVVDKIVLFGHTKVIELHDKSDIWFGGDKIGIDGGCAYGHQLNCLEIREGNYKTYFALANNAK</sequence>
<evidence type="ECO:0000313" key="2">
    <source>
        <dbReference type="EMBL" id="MFC5451649.1"/>
    </source>
</evidence>
<dbReference type="Proteomes" id="UP001596044">
    <property type="component" value="Unassembled WGS sequence"/>
</dbReference>
<dbReference type="InterPro" id="IPR029052">
    <property type="entry name" value="Metallo-depent_PP-like"/>
</dbReference>
<comment type="caution">
    <text evidence="2">The sequence shown here is derived from an EMBL/GenBank/DDBJ whole genome shotgun (WGS) entry which is preliminary data.</text>
</comment>
<accession>A0ABW0KE04</accession>
<dbReference type="InterPro" id="IPR004843">
    <property type="entry name" value="Calcineurin-like_PHP"/>
</dbReference>